<dbReference type="Gene3D" id="3.90.580.10">
    <property type="entry name" value="Zinc finger, CHC2-type domain"/>
    <property type="match status" value="1"/>
</dbReference>
<accession>A0ABQ2JUZ7</accession>
<gene>
    <name evidence="2" type="ORF">GCM10011349_32200</name>
</gene>
<comment type="caution">
    <text evidence="2">The sequence shown here is derived from an EMBL/GenBank/DDBJ whole genome shotgun (WGS) entry which is preliminary data.</text>
</comment>
<name>A0ABQ2JUZ7_9SPHN</name>
<organism evidence="2 3">
    <name type="scientific">Novosphingobium indicum</name>
    <dbReference type="NCBI Taxonomy" id="462949"/>
    <lineage>
        <taxon>Bacteria</taxon>
        <taxon>Pseudomonadati</taxon>
        <taxon>Pseudomonadota</taxon>
        <taxon>Alphaproteobacteria</taxon>
        <taxon>Sphingomonadales</taxon>
        <taxon>Sphingomonadaceae</taxon>
        <taxon>Novosphingobium</taxon>
    </lineage>
</organism>
<evidence type="ECO:0000313" key="2">
    <source>
        <dbReference type="EMBL" id="GGN55506.1"/>
    </source>
</evidence>
<evidence type="ECO:0000313" key="3">
    <source>
        <dbReference type="Proteomes" id="UP000605099"/>
    </source>
</evidence>
<dbReference type="InterPro" id="IPR055570">
    <property type="entry name" value="DUF7146"/>
</dbReference>
<protein>
    <recommendedName>
        <fullName evidence="1">DUF7146 domain-containing protein</fullName>
    </recommendedName>
</protein>
<dbReference type="Pfam" id="PF23639">
    <property type="entry name" value="DUF7146"/>
    <property type="match status" value="1"/>
</dbReference>
<dbReference type="EMBL" id="BMLK01000016">
    <property type="protein sequence ID" value="GGN55506.1"/>
    <property type="molecule type" value="Genomic_DNA"/>
</dbReference>
<evidence type="ECO:0000259" key="1">
    <source>
        <dbReference type="Pfam" id="PF23639"/>
    </source>
</evidence>
<proteinExistence type="predicted"/>
<dbReference type="InterPro" id="IPR036977">
    <property type="entry name" value="DNA_primase_Znf_CHC2"/>
</dbReference>
<keyword evidence="3" id="KW-1185">Reference proteome</keyword>
<feature type="domain" description="DUF7146" evidence="1">
    <location>
        <begin position="89"/>
        <end position="180"/>
    </location>
</feature>
<reference evidence="3" key="1">
    <citation type="journal article" date="2019" name="Int. J. Syst. Evol. Microbiol.">
        <title>The Global Catalogue of Microorganisms (GCM) 10K type strain sequencing project: providing services to taxonomists for standard genome sequencing and annotation.</title>
        <authorList>
            <consortium name="The Broad Institute Genomics Platform"/>
            <consortium name="The Broad Institute Genome Sequencing Center for Infectious Disease"/>
            <person name="Wu L."/>
            <person name="Ma J."/>
        </authorList>
    </citation>
    <scope>NUCLEOTIDE SEQUENCE [LARGE SCALE GENOMIC DNA]</scope>
    <source>
        <strain evidence="3">CGMCC 1.6784</strain>
    </source>
</reference>
<sequence>MTHNPTSETLDIVKRLGGQWHGHYALCRCPAHNDRKPSLSIKQGRRSILVHCFAGCSGQAVMSSIRRVLGRSVEDQNPTVAPHRLPNTSFRQIWEQAGPISGTLAERYLKEIRGITFIPKDVRFHPRCPKGKGRDVQYLPALIVGVFRLGQLCAIQRQFLDPTTAERTARMMLGNSRGGIWPSYHPGTKLHLAEGFETACAFQQIKALPGATCFGERNFSIVTPPSHIKGITLLPDNQAQAISLANTAIAERSTEDVPIDMLPCPDGFNDWADIIAPKRP</sequence>
<dbReference type="Proteomes" id="UP000605099">
    <property type="component" value="Unassembled WGS sequence"/>
</dbReference>
<dbReference type="RefSeq" id="WP_098108371.1">
    <property type="nucleotide sequence ID" value="NZ_BMLK01000016.1"/>
</dbReference>